<dbReference type="GO" id="GO:0016491">
    <property type="term" value="F:oxidoreductase activity"/>
    <property type="evidence" value="ECO:0007669"/>
    <property type="project" value="UniProtKB-KW"/>
</dbReference>
<dbReference type="InterPro" id="IPR000683">
    <property type="entry name" value="Gfo/Idh/MocA-like_OxRdtase_N"/>
</dbReference>
<dbReference type="Pfam" id="PF01408">
    <property type="entry name" value="GFO_IDH_MocA"/>
    <property type="match status" value="1"/>
</dbReference>
<accession>A0A512HJA1</accession>
<dbReference type="Gene3D" id="3.40.50.720">
    <property type="entry name" value="NAD(P)-binding Rossmann-like Domain"/>
    <property type="match status" value="1"/>
</dbReference>
<dbReference type="NCBIfam" id="TIGR04380">
    <property type="entry name" value="myo_inos_iolG"/>
    <property type="match status" value="1"/>
</dbReference>
<dbReference type="EMBL" id="BJZP01000010">
    <property type="protein sequence ID" value="GEO85515.1"/>
    <property type="molecule type" value="Genomic_DNA"/>
</dbReference>
<keyword evidence="2" id="KW-0560">Oxidoreductase</keyword>
<evidence type="ECO:0000259" key="4">
    <source>
        <dbReference type="Pfam" id="PF22725"/>
    </source>
</evidence>
<sequence>MVTKLALLGAGRIGKVHARAIAEDRRAKLVAVADAFPEAAKAIAEASGAAVKTIDEIEADKDIDAVIICTPTNTHADLIERFARAGKAIFCEKPIDLDVERARACLETVRKVGGKVMLGFNRRFDPHFQAVRKEIDKGTIGKVEMVTIISRDPGPPPAEYIKVSGGIFRDMTIHDFDMARFLLGEEIDTVMASASVLVDPKIGELGDYDSASLILTTKSGRQAIISNSRRASYGYDQRIEAHGSLGAVSAENQRPVSIEVATKDGYTRPPLHDFFMTRYTAAYAAEISAFIDGLEQGTPLSPSAEDGLIALALADAAIKAVEQKTAVKVVY</sequence>
<gene>
    <name evidence="5" type="primary">idhA</name>
    <name evidence="5" type="ORF">RNA01_24470</name>
</gene>
<dbReference type="OrthoDB" id="9792935at2"/>
<evidence type="ECO:0000313" key="6">
    <source>
        <dbReference type="Proteomes" id="UP000321717"/>
    </source>
</evidence>
<evidence type="ECO:0000256" key="1">
    <source>
        <dbReference type="ARBA" id="ARBA00010928"/>
    </source>
</evidence>
<dbReference type="InterPro" id="IPR036291">
    <property type="entry name" value="NAD(P)-bd_dom_sf"/>
</dbReference>
<dbReference type="GO" id="GO:0000166">
    <property type="term" value="F:nucleotide binding"/>
    <property type="evidence" value="ECO:0007669"/>
    <property type="project" value="InterPro"/>
</dbReference>
<dbReference type="SUPFAM" id="SSF55347">
    <property type="entry name" value="Glyceraldehyde-3-phosphate dehydrogenase-like, C-terminal domain"/>
    <property type="match status" value="1"/>
</dbReference>
<dbReference type="SUPFAM" id="SSF51735">
    <property type="entry name" value="NAD(P)-binding Rossmann-fold domains"/>
    <property type="match status" value="1"/>
</dbReference>
<dbReference type="Gene3D" id="3.30.360.10">
    <property type="entry name" value="Dihydrodipicolinate Reductase, domain 2"/>
    <property type="match status" value="1"/>
</dbReference>
<protein>
    <submittedName>
        <fullName evidence="5">Inositol 2-dehydrogenase</fullName>
    </submittedName>
</protein>
<feature type="domain" description="GFO/IDH/MocA-like oxidoreductase" evidence="4">
    <location>
        <begin position="128"/>
        <end position="248"/>
    </location>
</feature>
<dbReference type="InterPro" id="IPR055170">
    <property type="entry name" value="GFO_IDH_MocA-like_dom"/>
</dbReference>
<dbReference type="Pfam" id="PF22725">
    <property type="entry name" value="GFO_IDH_MocA_C3"/>
    <property type="match status" value="1"/>
</dbReference>
<dbReference type="InterPro" id="IPR030827">
    <property type="entry name" value="Myo_inos_IolG"/>
</dbReference>
<reference evidence="5 6" key="1">
    <citation type="submission" date="2019-07" db="EMBL/GenBank/DDBJ databases">
        <title>Whole genome shotgun sequence of Rhizobium naphthalenivorans NBRC 107585.</title>
        <authorList>
            <person name="Hosoyama A."/>
            <person name="Uohara A."/>
            <person name="Ohji S."/>
            <person name="Ichikawa N."/>
        </authorList>
    </citation>
    <scope>NUCLEOTIDE SEQUENCE [LARGE SCALE GENOMIC DNA]</scope>
    <source>
        <strain evidence="5 6">NBRC 107585</strain>
    </source>
</reference>
<dbReference type="RefSeq" id="WP_147180486.1">
    <property type="nucleotide sequence ID" value="NZ_BJZP01000010.1"/>
</dbReference>
<dbReference type="PANTHER" id="PTHR42840">
    <property type="entry name" value="NAD(P)-BINDING ROSSMANN-FOLD SUPERFAMILY PROTEIN-RELATED"/>
    <property type="match status" value="1"/>
</dbReference>
<organism evidence="5 6">
    <name type="scientific">Ciceribacter naphthalenivorans</name>
    <dbReference type="NCBI Taxonomy" id="1118451"/>
    <lineage>
        <taxon>Bacteria</taxon>
        <taxon>Pseudomonadati</taxon>
        <taxon>Pseudomonadota</taxon>
        <taxon>Alphaproteobacteria</taxon>
        <taxon>Hyphomicrobiales</taxon>
        <taxon>Rhizobiaceae</taxon>
        <taxon>Ciceribacter</taxon>
    </lineage>
</organism>
<name>A0A512HJA1_9HYPH</name>
<feature type="domain" description="Gfo/Idh/MocA-like oxidoreductase N-terminal" evidence="3">
    <location>
        <begin position="4"/>
        <end position="120"/>
    </location>
</feature>
<proteinExistence type="inferred from homology"/>
<dbReference type="PANTHER" id="PTHR42840:SF3">
    <property type="entry name" value="BINDING ROSSMANN FOLD OXIDOREDUCTASE, PUTATIVE (AFU_ORTHOLOGUE AFUA_2G10240)-RELATED"/>
    <property type="match status" value="1"/>
</dbReference>
<comment type="similarity">
    <text evidence="1">Belongs to the Gfo/Idh/MocA family.</text>
</comment>
<evidence type="ECO:0000259" key="3">
    <source>
        <dbReference type="Pfam" id="PF01408"/>
    </source>
</evidence>
<evidence type="ECO:0000256" key="2">
    <source>
        <dbReference type="ARBA" id="ARBA00023002"/>
    </source>
</evidence>
<evidence type="ECO:0000313" key="5">
    <source>
        <dbReference type="EMBL" id="GEO85515.1"/>
    </source>
</evidence>
<dbReference type="Proteomes" id="UP000321717">
    <property type="component" value="Unassembled WGS sequence"/>
</dbReference>
<keyword evidence="6" id="KW-1185">Reference proteome</keyword>
<dbReference type="AlphaFoldDB" id="A0A512HJA1"/>
<comment type="caution">
    <text evidence="5">The sequence shown here is derived from an EMBL/GenBank/DDBJ whole genome shotgun (WGS) entry which is preliminary data.</text>
</comment>